<gene>
    <name evidence="2" type="ORF">Fcan01_28326</name>
</gene>
<protein>
    <submittedName>
        <fullName evidence="2">Uncharacterized protein</fullName>
    </submittedName>
</protein>
<sequence>MKCHYKTDQSLVRIVTDHTTPPLLWHLGSIQSGDLIQQDFKDNQVIAPMLTAFNPFQGTQSIHQLLSPVTKSIFSTSNEHYYEMYYVLSTLHMDILMEYAVVTKKWQIFMAERGRLPARILQLTSLLNPLHSLEANDLDSGNTTNQETLYAIEKEVSTCGKTVYIANTNTLDLELDYLRKIYYTTKFYKSDDSILDITFGWIFDRPGNSKIPHYFKCLLESGIHSRLVKEKNDREYRKRRTTRRVVHQRVNPMSLRGSTLTFILICAVVAGLSLLCFGFECRLFIKLPLKEHLKSAIFTKCLYERSSRTT</sequence>
<comment type="caution">
    <text evidence="2">The sequence shown here is derived from an EMBL/GenBank/DDBJ whole genome shotgun (WGS) entry which is preliminary data.</text>
</comment>
<evidence type="ECO:0000313" key="3">
    <source>
        <dbReference type="Proteomes" id="UP000198287"/>
    </source>
</evidence>
<evidence type="ECO:0000256" key="1">
    <source>
        <dbReference type="SAM" id="Phobius"/>
    </source>
</evidence>
<evidence type="ECO:0000313" key="2">
    <source>
        <dbReference type="EMBL" id="OXA36891.1"/>
    </source>
</evidence>
<keyword evidence="1" id="KW-0472">Membrane</keyword>
<keyword evidence="3" id="KW-1185">Reference proteome</keyword>
<dbReference type="AlphaFoldDB" id="A0A226CWW9"/>
<keyword evidence="1" id="KW-1133">Transmembrane helix</keyword>
<dbReference type="Proteomes" id="UP000198287">
    <property type="component" value="Unassembled WGS sequence"/>
</dbReference>
<dbReference type="EMBL" id="LNIX01000069">
    <property type="protein sequence ID" value="OXA36891.1"/>
    <property type="molecule type" value="Genomic_DNA"/>
</dbReference>
<name>A0A226CWW9_FOLCA</name>
<organism evidence="2 3">
    <name type="scientific">Folsomia candida</name>
    <name type="common">Springtail</name>
    <dbReference type="NCBI Taxonomy" id="158441"/>
    <lineage>
        <taxon>Eukaryota</taxon>
        <taxon>Metazoa</taxon>
        <taxon>Ecdysozoa</taxon>
        <taxon>Arthropoda</taxon>
        <taxon>Hexapoda</taxon>
        <taxon>Collembola</taxon>
        <taxon>Entomobryomorpha</taxon>
        <taxon>Isotomoidea</taxon>
        <taxon>Isotomidae</taxon>
        <taxon>Proisotominae</taxon>
        <taxon>Folsomia</taxon>
    </lineage>
</organism>
<accession>A0A226CWW9</accession>
<keyword evidence="1" id="KW-0812">Transmembrane</keyword>
<proteinExistence type="predicted"/>
<feature type="transmembrane region" description="Helical" evidence="1">
    <location>
        <begin position="260"/>
        <end position="285"/>
    </location>
</feature>
<reference evidence="2 3" key="1">
    <citation type="submission" date="2015-12" db="EMBL/GenBank/DDBJ databases">
        <title>The genome of Folsomia candida.</title>
        <authorList>
            <person name="Faddeeva A."/>
            <person name="Derks M.F."/>
            <person name="Anvar Y."/>
            <person name="Smit S."/>
            <person name="Van Straalen N."/>
            <person name="Roelofs D."/>
        </authorList>
    </citation>
    <scope>NUCLEOTIDE SEQUENCE [LARGE SCALE GENOMIC DNA]</scope>
    <source>
        <strain evidence="2 3">VU population</strain>
        <tissue evidence="2">Whole body</tissue>
    </source>
</reference>